<accession>S8C3H6</accession>
<protein>
    <submittedName>
        <fullName evidence="2">Uncharacterized protein</fullName>
    </submittedName>
</protein>
<keyword evidence="3" id="KW-1185">Reference proteome</keyword>
<evidence type="ECO:0000313" key="2">
    <source>
        <dbReference type="EMBL" id="EPS61340.1"/>
    </source>
</evidence>
<reference evidence="2 3" key="1">
    <citation type="journal article" date="2013" name="BMC Genomics">
        <title>The miniature genome of a carnivorous plant Genlisea aurea contains a low number of genes and short non-coding sequences.</title>
        <authorList>
            <person name="Leushkin E.V."/>
            <person name="Sutormin R.A."/>
            <person name="Nabieva E.R."/>
            <person name="Penin A.A."/>
            <person name="Kondrashov A.S."/>
            <person name="Logacheva M.D."/>
        </authorList>
    </citation>
    <scope>NUCLEOTIDE SEQUENCE [LARGE SCALE GENOMIC DNA]</scope>
</reference>
<sequence length="79" mass="8213">MRSLFILTVSIHGVPARRVAAPNVIASIPESRSACLCIIDPSKPHGMIGSNPDNASGFTSSVHSAAPSSGNPFDTRKLV</sequence>
<evidence type="ECO:0000256" key="1">
    <source>
        <dbReference type="SAM" id="MobiDB-lite"/>
    </source>
</evidence>
<gene>
    <name evidence="2" type="ORF">M569_13458</name>
</gene>
<evidence type="ECO:0000313" key="3">
    <source>
        <dbReference type="Proteomes" id="UP000015453"/>
    </source>
</evidence>
<dbReference type="Proteomes" id="UP000015453">
    <property type="component" value="Unassembled WGS sequence"/>
</dbReference>
<comment type="caution">
    <text evidence="2">The sequence shown here is derived from an EMBL/GenBank/DDBJ whole genome shotgun (WGS) entry which is preliminary data.</text>
</comment>
<dbReference type="EMBL" id="AUSU01006918">
    <property type="protein sequence ID" value="EPS61340.1"/>
    <property type="molecule type" value="Genomic_DNA"/>
</dbReference>
<organism evidence="2 3">
    <name type="scientific">Genlisea aurea</name>
    <dbReference type="NCBI Taxonomy" id="192259"/>
    <lineage>
        <taxon>Eukaryota</taxon>
        <taxon>Viridiplantae</taxon>
        <taxon>Streptophyta</taxon>
        <taxon>Embryophyta</taxon>
        <taxon>Tracheophyta</taxon>
        <taxon>Spermatophyta</taxon>
        <taxon>Magnoliopsida</taxon>
        <taxon>eudicotyledons</taxon>
        <taxon>Gunneridae</taxon>
        <taxon>Pentapetalae</taxon>
        <taxon>asterids</taxon>
        <taxon>lamiids</taxon>
        <taxon>Lamiales</taxon>
        <taxon>Lentibulariaceae</taxon>
        <taxon>Genlisea</taxon>
    </lineage>
</organism>
<dbReference type="AlphaFoldDB" id="S8C3H6"/>
<proteinExistence type="predicted"/>
<name>S8C3H6_9LAMI</name>
<feature type="compositionally biased region" description="Polar residues" evidence="1">
    <location>
        <begin position="51"/>
        <end position="72"/>
    </location>
</feature>
<feature type="region of interest" description="Disordered" evidence="1">
    <location>
        <begin position="48"/>
        <end position="79"/>
    </location>
</feature>